<evidence type="ECO:0000313" key="3">
    <source>
        <dbReference type="EMBL" id="TGL38599.1"/>
    </source>
</evidence>
<reference evidence="4 5" key="2">
    <citation type="journal article" date="2019" name="PLoS Negl. Trop. Dis.">
        <title>Revisiting the worldwide diversity of Leptospira species in the environment.</title>
        <authorList>
            <person name="Vincent A.T."/>
            <person name="Schiettekatte O."/>
            <person name="Bourhy P."/>
            <person name="Veyrier F.J."/>
            <person name="Picardeau M."/>
        </authorList>
    </citation>
    <scope>NUCLEOTIDE SEQUENCE [LARGE SCALE GENOMIC DNA]</scope>
    <source>
        <strain evidence="4">201702690</strain>
        <strain evidence="2 5">SSW18</strain>
    </source>
</reference>
<evidence type="ECO:0000313" key="4">
    <source>
        <dbReference type="Proteomes" id="UP000297273"/>
    </source>
</evidence>
<sequence length="142" mass="16485">MAVYVDSSAVLSILFQEPSLERSKEIWKSSRVRISSVLLAAECKVSIRRIYSHHKKKLGPNWREKRLEELDRLLEEIHLKNLDRSTLERLDDEEALSGCRTLDALHLATALEFRRDLRGEISIFSYDVGFNQVAEELGFRIL</sequence>
<organism evidence="2 5">
    <name type="scientific">Leptospira langatensis</name>
    <dbReference type="NCBI Taxonomy" id="2484983"/>
    <lineage>
        <taxon>Bacteria</taxon>
        <taxon>Pseudomonadati</taxon>
        <taxon>Spirochaetota</taxon>
        <taxon>Spirochaetia</taxon>
        <taxon>Leptospirales</taxon>
        <taxon>Leptospiraceae</taxon>
        <taxon>Leptospira</taxon>
    </lineage>
</organism>
<reference evidence="3" key="1">
    <citation type="submission" date="2018-10" db="EMBL/GenBank/DDBJ databases">
        <authorList>
            <person name="Vincent A.T."/>
            <person name="Schiettekatte O."/>
            <person name="Bourhy P."/>
            <person name="Veyrier F.J."/>
            <person name="Picardeau M."/>
        </authorList>
    </citation>
    <scope>NUCLEOTIDE SEQUENCE</scope>
    <source>
        <strain evidence="3">201702690</strain>
    </source>
</reference>
<gene>
    <name evidence="2" type="ORF">EHO57_01925</name>
    <name evidence="3" type="ORF">EHQ53_17685</name>
</gene>
<dbReference type="InterPro" id="IPR029060">
    <property type="entry name" value="PIN-like_dom_sf"/>
</dbReference>
<dbReference type="Proteomes" id="UP000297273">
    <property type="component" value="Unassembled WGS sequence"/>
</dbReference>
<proteinExistence type="predicted"/>
<evidence type="ECO:0000259" key="1">
    <source>
        <dbReference type="Pfam" id="PF01850"/>
    </source>
</evidence>
<feature type="domain" description="PIN" evidence="1">
    <location>
        <begin position="3"/>
        <end position="135"/>
    </location>
</feature>
<dbReference type="InterPro" id="IPR002716">
    <property type="entry name" value="PIN_dom"/>
</dbReference>
<dbReference type="SUPFAM" id="SSF88723">
    <property type="entry name" value="PIN domain-like"/>
    <property type="match status" value="1"/>
</dbReference>
<evidence type="ECO:0000313" key="2">
    <source>
        <dbReference type="EMBL" id="TGK05463.1"/>
    </source>
</evidence>
<dbReference type="AlphaFoldDB" id="A0A5F1ZP20"/>
<dbReference type="EMBL" id="RQER01000001">
    <property type="protein sequence ID" value="TGK05463.1"/>
    <property type="molecule type" value="Genomic_DNA"/>
</dbReference>
<dbReference type="Proteomes" id="UP000297946">
    <property type="component" value="Unassembled WGS sequence"/>
</dbReference>
<evidence type="ECO:0000313" key="5">
    <source>
        <dbReference type="Proteomes" id="UP000297946"/>
    </source>
</evidence>
<keyword evidence="4" id="KW-1185">Reference proteome</keyword>
<dbReference type="RefSeq" id="WP_135647089.1">
    <property type="nucleotide sequence ID" value="NZ_RQER01000001.1"/>
</dbReference>
<dbReference type="OrthoDB" id="339921at2"/>
<protein>
    <submittedName>
        <fullName evidence="2">PIN domain-containing protein</fullName>
    </submittedName>
</protein>
<dbReference type="Pfam" id="PF01850">
    <property type="entry name" value="PIN"/>
    <property type="match status" value="1"/>
</dbReference>
<dbReference type="EMBL" id="RQGC01000013">
    <property type="protein sequence ID" value="TGL38599.1"/>
    <property type="molecule type" value="Genomic_DNA"/>
</dbReference>
<comment type="caution">
    <text evidence="2">The sequence shown here is derived from an EMBL/GenBank/DDBJ whole genome shotgun (WGS) entry which is preliminary data.</text>
</comment>
<accession>A0A5F1ZP20</accession>
<dbReference type="Gene3D" id="3.40.50.1010">
    <property type="entry name" value="5'-nuclease"/>
    <property type="match status" value="1"/>
</dbReference>
<name>A0A5F1ZP20_9LEPT</name>